<name>A0A543FVG3_9PSEU</name>
<keyword evidence="2" id="KW-1185">Reference proteome</keyword>
<keyword evidence="1" id="KW-0560">Oxidoreductase</keyword>
<organism evidence="1 2">
    <name type="scientific">Pseudonocardia cypriaca</name>
    <dbReference type="NCBI Taxonomy" id="882449"/>
    <lineage>
        <taxon>Bacteria</taxon>
        <taxon>Bacillati</taxon>
        <taxon>Actinomycetota</taxon>
        <taxon>Actinomycetes</taxon>
        <taxon>Pseudonocardiales</taxon>
        <taxon>Pseudonocardiaceae</taxon>
        <taxon>Pseudonocardia</taxon>
    </lineage>
</organism>
<gene>
    <name evidence="1" type="ORF">FB388_5069</name>
</gene>
<dbReference type="RefSeq" id="WP_142104611.1">
    <property type="nucleotide sequence ID" value="NZ_VFPH01000002.1"/>
</dbReference>
<sequence>MAERASDRLATRVLERMGRQLWGFPPRLMGPIVAQLGPVSALAWFIGNMPRYERTLRTLGPLRTHLACTLISLYNGCRYCSFGHLYAVELVYLEKRDRLFPLDARSVPEWIGLHPTELRRRMVEVLQQADLHGEVRCVDTTLALATGAQHAVDAQEARIAHLVSMFRVLNDAGIAGDVEPDEAHDPLNKDVRLKARHDELRGVSR</sequence>
<proteinExistence type="predicted"/>
<dbReference type="Proteomes" id="UP000319818">
    <property type="component" value="Unassembled WGS sequence"/>
</dbReference>
<keyword evidence="1" id="KW-0575">Peroxidase</keyword>
<dbReference type="OrthoDB" id="3570455at2"/>
<evidence type="ECO:0000313" key="2">
    <source>
        <dbReference type="Proteomes" id="UP000319818"/>
    </source>
</evidence>
<dbReference type="AlphaFoldDB" id="A0A543FVG3"/>
<comment type="caution">
    <text evidence="1">The sequence shown here is derived from an EMBL/GenBank/DDBJ whole genome shotgun (WGS) entry which is preliminary data.</text>
</comment>
<accession>A0A543FVG3</accession>
<evidence type="ECO:0000313" key="1">
    <source>
        <dbReference type="EMBL" id="TQM37850.1"/>
    </source>
</evidence>
<protein>
    <submittedName>
        <fullName evidence="1">Alkylhydroperoxidase family enzyme</fullName>
    </submittedName>
</protein>
<reference evidence="1 2" key="1">
    <citation type="submission" date="2019-06" db="EMBL/GenBank/DDBJ databases">
        <title>Sequencing the genomes of 1000 actinobacteria strains.</title>
        <authorList>
            <person name="Klenk H.-P."/>
        </authorList>
    </citation>
    <scope>NUCLEOTIDE SEQUENCE [LARGE SCALE GENOMIC DNA]</scope>
    <source>
        <strain evidence="1 2">DSM 45511</strain>
    </source>
</reference>
<dbReference type="EMBL" id="VFPH01000002">
    <property type="protein sequence ID" value="TQM37850.1"/>
    <property type="molecule type" value="Genomic_DNA"/>
</dbReference>
<dbReference type="GO" id="GO:0004601">
    <property type="term" value="F:peroxidase activity"/>
    <property type="evidence" value="ECO:0007669"/>
    <property type="project" value="UniProtKB-KW"/>
</dbReference>